<dbReference type="Proteomes" id="UP000006683">
    <property type="component" value="Chromosome"/>
</dbReference>
<dbReference type="InterPro" id="IPR013830">
    <property type="entry name" value="SGNH_hydro"/>
</dbReference>
<dbReference type="KEGG" id="fbl:Fbal_2570"/>
<dbReference type="EC" id="3.1.1.5" evidence="3"/>
<dbReference type="STRING" id="550540.Fbal_2570"/>
<proteinExistence type="predicted"/>
<accession>E1SPF5</accession>
<dbReference type="CDD" id="cd01822">
    <property type="entry name" value="Lysophospholipase_L1_like"/>
    <property type="match status" value="1"/>
</dbReference>
<dbReference type="Gene3D" id="3.40.50.1110">
    <property type="entry name" value="SGNH hydrolase"/>
    <property type="match status" value="1"/>
</dbReference>
<dbReference type="PANTHER" id="PTHR30383:SF24">
    <property type="entry name" value="THIOESTERASE 1_PROTEASE 1_LYSOPHOSPHOLIPASE L1"/>
    <property type="match status" value="1"/>
</dbReference>
<evidence type="ECO:0000259" key="2">
    <source>
        <dbReference type="Pfam" id="PF13472"/>
    </source>
</evidence>
<keyword evidence="4" id="KW-1185">Reference proteome</keyword>
<dbReference type="eggNOG" id="COG2755">
    <property type="taxonomic scope" value="Bacteria"/>
</dbReference>
<evidence type="ECO:0000256" key="1">
    <source>
        <dbReference type="SAM" id="SignalP"/>
    </source>
</evidence>
<dbReference type="InterPro" id="IPR051532">
    <property type="entry name" value="Ester_Hydrolysis_Enzymes"/>
</dbReference>
<gene>
    <name evidence="3" type="ordered locus">Fbal_2570</name>
</gene>
<keyword evidence="1" id="KW-0732">Signal</keyword>
<sequence>MVRRSLLILMLCLYQPGAWADQPSILILGDSLSASYGMSEAEGWVKKLQQNLPDAQIINASVSGETSGGGLRRLPGLLQQHQPDWVFVELGGNDGLRGFQPTITENNIEQLITLSKASGAQVLLSEVMVPPNYGRRYAERFQQIYHGLAKEHEVELVPFFMTEIATDPNLMQADGIHPNREAQGRIAAFLLPWFEQAIAE</sequence>
<dbReference type="EMBL" id="CP002209">
    <property type="protein sequence ID" value="ADN76772.1"/>
    <property type="molecule type" value="Genomic_DNA"/>
</dbReference>
<dbReference type="AlphaFoldDB" id="E1SPF5"/>
<reference evidence="3 4" key="1">
    <citation type="journal article" date="2010" name="Stand. Genomic Sci.">
        <title>Complete genome sequence of Ferrimonas balearica type strain (PAT).</title>
        <authorList>
            <person name="Nolan M."/>
            <person name="Sikorski J."/>
            <person name="Davenport K."/>
            <person name="Lucas S."/>
            <person name="Glavina Del Rio T."/>
            <person name="Tice H."/>
            <person name="Cheng J."/>
            <person name="Goodwin L."/>
            <person name="Pitluck S."/>
            <person name="Liolios K."/>
            <person name="Ivanova N."/>
            <person name="Mavromatis K."/>
            <person name="Ovchinnikova G."/>
            <person name="Pati A."/>
            <person name="Chen A."/>
            <person name="Palaniappan K."/>
            <person name="Land M."/>
            <person name="Hauser L."/>
            <person name="Chang Y."/>
            <person name="Jeffries C."/>
            <person name="Tapia R."/>
            <person name="Brettin T."/>
            <person name="Detter J."/>
            <person name="Han C."/>
            <person name="Yasawong M."/>
            <person name="Rohde M."/>
            <person name="Tindall B."/>
            <person name="Goker M."/>
            <person name="Woyke T."/>
            <person name="Bristow J."/>
            <person name="Eisen J."/>
            <person name="Markowitz V."/>
            <person name="Hugenholtz P."/>
            <person name="Kyrpides N."/>
            <person name="Klenk H."/>
            <person name="Lapidus A."/>
        </authorList>
    </citation>
    <scope>NUCLEOTIDE SEQUENCE [LARGE SCALE GENOMIC DNA]</scope>
    <source>
        <strain evidence="4">DSM 9799 / CCM 4581 / KCTC 23876 / PAT</strain>
    </source>
</reference>
<evidence type="ECO:0000313" key="4">
    <source>
        <dbReference type="Proteomes" id="UP000006683"/>
    </source>
</evidence>
<feature type="signal peptide" evidence="1">
    <location>
        <begin position="1"/>
        <end position="20"/>
    </location>
</feature>
<dbReference type="HOGENOM" id="CLU_051180_3_0_6"/>
<keyword evidence="3" id="KW-0378">Hydrolase</keyword>
<dbReference type="Pfam" id="PF13472">
    <property type="entry name" value="Lipase_GDSL_2"/>
    <property type="match status" value="1"/>
</dbReference>
<dbReference type="GO" id="GO:0004064">
    <property type="term" value="F:arylesterase activity"/>
    <property type="evidence" value="ECO:0007669"/>
    <property type="project" value="UniProtKB-EC"/>
</dbReference>
<dbReference type="EC" id="3.1.1.2" evidence="3"/>
<evidence type="ECO:0000313" key="3">
    <source>
        <dbReference type="EMBL" id="ADN76772.1"/>
    </source>
</evidence>
<feature type="domain" description="SGNH hydrolase-type esterase" evidence="2">
    <location>
        <begin position="27"/>
        <end position="182"/>
    </location>
</feature>
<protein>
    <submittedName>
        <fullName evidence="3">Lysophospholipase</fullName>
        <ecNumber evidence="3">3.1.1.2</ecNumber>
        <ecNumber evidence="3">3.1.1.5</ecNumber>
    </submittedName>
</protein>
<organism evidence="3 4">
    <name type="scientific">Ferrimonas balearica (strain DSM 9799 / CCM 4581 / KCTC 23876 / PAT)</name>
    <dbReference type="NCBI Taxonomy" id="550540"/>
    <lineage>
        <taxon>Bacteria</taxon>
        <taxon>Pseudomonadati</taxon>
        <taxon>Pseudomonadota</taxon>
        <taxon>Gammaproteobacteria</taxon>
        <taxon>Alteromonadales</taxon>
        <taxon>Ferrimonadaceae</taxon>
        <taxon>Ferrimonas</taxon>
    </lineage>
</organism>
<dbReference type="SUPFAM" id="SSF52266">
    <property type="entry name" value="SGNH hydrolase"/>
    <property type="match status" value="1"/>
</dbReference>
<dbReference type="PANTHER" id="PTHR30383">
    <property type="entry name" value="THIOESTERASE 1/PROTEASE 1/LYSOPHOSPHOLIPASE L1"/>
    <property type="match status" value="1"/>
</dbReference>
<dbReference type="InterPro" id="IPR036514">
    <property type="entry name" value="SGNH_hydro_sf"/>
</dbReference>
<name>E1SPF5_FERBD</name>
<dbReference type="GO" id="GO:0004622">
    <property type="term" value="F:phosphatidylcholine lysophospholipase activity"/>
    <property type="evidence" value="ECO:0007669"/>
    <property type="project" value="UniProtKB-EC"/>
</dbReference>
<feature type="chain" id="PRO_5003151285" evidence="1">
    <location>
        <begin position="21"/>
        <end position="200"/>
    </location>
</feature>